<dbReference type="GO" id="GO:0046872">
    <property type="term" value="F:metal ion binding"/>
    <property type="evidence" value="ECO:0007669"/>
    <property type="project" value="UniProtKB-KW"/>
</dbReference>
<dbReference type="SUPFAM" id="SSF51569">
    <property type="entry name" value="Aldolase"/>
    <property type="match status" value="1"/>
</dbReference>
<comment type="similarity">
    <text evidence="2">Belongs to the HMG-CoA lyase family.</text>
</comment>
<protein>
    <recommendedName>
        <fullName evidence="3">hydroxymethylglutaryl-CoA lyase</fullName>
        <ecNumber evidence="3">4.1.3.4</ecNumber>
    </recommendedName>
</protein>
<dbReference type="AlphaFoldDB" id="A0A3S8V335"/>
<dbReference type="PANTHER" id="PTHR42738">
    <property type="entry name" value="HYDROXYMETHYLGLUTARYL-COA LYASE"/>
    <property type="match status" value="1"/>
</dbReference>
<dbReference type="GO" id="GO:0006552">
    <property type="term" value="P:L-leucine catabolic process"/>
    <property type="evidence" value="ECO:0007669"/>
    <property type="project" value="TreeGrafter"/>
</dbReference>
<organism evidence="8">
    <name type="scientific">Nephromyces sp. MMRI</name>
    <dbReference type="NCBI Taxonomy" id="2496275"/>
    <lineage>
        <taxon>Eukaryota</taxon>
        <taxon>Sar</taxon>
        <taxon>Alveolata</taxon>
        <taxon>Apicomplexa</taxon>
        <taxon>Aconoidasida</taxon>
        <taxon>Nephromycida</taxon>
        <taxon>Nephromyces</taxon>
    </lineage>
</organism>
<comment type="pathway">
    <text evidence="1">Metabolic intermediate metabolism; (S)-3-hydroxy-3-methylglutaryl-CoA degradation; acetoacetate from (S)-3-hydroxy-3-methylglutaryl-CoA: step 1/1.</text>
</comment>
<dbReference type="PROSITE" id="PS50991">
    <property type="entry name" value="PYR_CT"/>
    <property type="match status" value="1"/>
</dbReference>
<dbReference type="FunFam" id="3.20.20.70:FF:000071">
    <property type="entry name" value="Hydroxymethylglutaryl-CoA lyase"/>
    <property type="match status" value="1"/>
</dbReference>
<reference evidence="8" key="1">
    <citation type="journal article" date="2018" name="Genome Biol. Evol.">
        <title>Nephromyces encodes a urate metabolism pathway and predicted peroxisomes, demonstrating these are not ancient losses of apicomplexans.</title>
        <authorList>
            <person name="Paight C."/>
            <person name="Slamovits C.H."/>
            <person name="Saffo M.B."/>
            <person name="Lane C.E."/>
        </authorList>
    </citation>
    <scope>NUCLEOTIDE SEQUENCE</scope>
    <source>
        <strain evidence="8">Neph89</strain>
    </source>
</reference>
<comment type="catalytic activity">
    <reaction evidence="6">
        <text>(3S)-3-hydroxy-3-methylglutaryl-CoA = acetoacetate + acetyl-CoA</text>
        <dbReference type="Rhea" id="RHEA:24404"/>
        <dbReference type="ChEBI" id="CHEBI:13705"/>
        <dbReference type="ChEBI" id="CHEBI:43074"/>
        <dbReference type="ChEBI" id="CHEBI:57288"/>
        <dbReference type="EC" id="4.1.3.4"/>
    </reaction>
</comment>
<dbReference type="GO" id="GO:0004419">
    <property type="term" value="F:hydroxymethylglutaryl-CoA lyase activity"/>
    <property type="evidence" value="ECO:0007669"/>
    <property type="project" value="UniProtKB-EC"/>
</dbReference>
<dbReference type="NCBIfam" id="NF004283">
    <property type="entry name" value="PRK05692.1"/>
    <property type="match status" value="1"/>
</dbReference>
<dbReference type="CDD" id="cd07938">
    <property type="entry name" value="DRE_TIM_HMGL"/>
    <property type="match status" value="1"/>
</dbReference>
<dbReference type="EMBL" id="MK265858">
    <property type="protein sequence ID" value="AZL94453.1"/>
    <property type="molecule type" value="mRNA"/>
</dbReference>
<evidence type="ECO:0000256" key="3">
    <source>
        <dbReference type="ARBA" id="ARBA00012910"/>
    </source>
</evidence>
<dbReference type="PANTHER" id="PTHR42738:SF7">
    <property type="entry name" value="HYDROXYMETHYLGLUTARYL-COA LYASE"/>
    <property type="match status" value="1"/>
</dbReference>
<name>A0A3S8V335_9APIC</name>
<dbReference type="EC" id="4.1.3.4" evidence="3"/>
<dbReference type="InterPro" id="IPR000891">
    <property type="entry name" value="PYR_CT"/>
</dbReference>
<dbReference type="Gene3D" id="3.20.20.70">
    <property type="entry name" value="Aldolase class I"/>
    <property type="match status" value="1"/>
</dbReference>
<keyword evidence="4" id="KW-0479">Metal-binding</keyword>
<dbReference type="InterPro" id="IPR013785">
    <property type="entry name" value="Aldolase_TIM"/>
</dbReference>
<dbReference type="GO" id="GO:0046951">
    <property type="term" value="P:ketone body biosynthetic process"/>
    <property type="evidence" value="ECO:0007669"/>
    <property type="project" value="TreeGrafter"/>
</dbReference>
<proteinExistence type="evidence at transcript level"/>
<dbReference type="InterPro" id="IPR043594">
    <property type="entry name" value="HMGL"/>
</dbReference>
<accession>A0A3S8V335</accession>
<evidence type="ECO:0000259" key="7">
    <source>
        <dbReference type="PROSITE" id="PS50991"/>
    </source>
</evidence>
<evidence type="ECO:0000313" key="8">
    <source>
        <dbReference type="EMBL" id="AZL94453.1"/>
    </source>
</evidence>
<evidence type="ECO:0000256" key="4">
    <source>
        <dbReference type="ARBA" id="ARBA00022723"/>
    </source>
</evidence>
<evidence type="ECO:0000256" key="5">
    <source>
        <dbReference type="ARBA" id="ARBA00023239"/>
    </source>
</evidence>
<evidence type="ECO:0000256" key="6">
    <source>
        <dbReference type="ARBA" id="ARBA00049877"/>
    </source>
</evidence>
<sequence length="338" mass="36947">MFSKAKFFLSSSQFSHTQPIHTLLSSPLFKSLLPSSVRIVEVSPRDGLQAESTIVNTNDKIQFINLLSKCGFKTIEATSFVNPKAVPQMSDALEIMSNLPPNCDHISFPVLVPNIKGYINAKNANAKEVSIFTAGSDTFQKTNTNCTIDESFERFDPIFKAAKEDGIAVRGYISCALGCPYEGPVSPSRVVHLTEKLLEKGCYEVSIGDTIGVASPGTVFTLFDLLSKANIPSDKLAGHFHNTYGQALANILVALNFEIKIFDTSVCGIGGCPFAKGSTGNVATEDVLNLLHSLNIKHDIDIKKMMVAGEFIRSKLGRKETPLERALKIDHPYFKSFF</sequence>
<keyword evidence="5 8" id="KW-0456">Lyase</keyword>
<evidence type="ECO:0000256" key="1">
    <source>
        <dbReference type="ARBA" id="ARBA00005143"/>
    </source>
</evidence>
<dbReference type="Pfam" id="PF00682">
    <property type="entry name" value="HMGL-like"/>
    <property type="match status" value="1"/>
</dbReference>
<evidence type="ECO:0000256" key="2">
    <source>
        <dbReference type="ARBA" id="ARBA00009405"/>
    </source>
</evidence>
<feature type="domain" description="Pyruvate carboxyltransferase" evidence="7">
    <location>
        <begin position="37"/>
        <end position="306"/>
    </location>
</feature>
<dbReference type="UniPathway" id="UPA00896">
    <property type="reaction ID" value="UER00863"/>
</dbReference>